<organism evidence="3 4">
    <name type="scientific">Thiothrix lacustris</name>
    <dbReference type="NCBI Taxonomy" id="525917"/>
    <lineage>
        <taxon>Bacteria</taxon>
        <taxon>Pseudomonadati</taxon>
        <taxon>Pseudomonadota</taxon>
        <taxon>Gammaproteobacteria</taxon>
        <taxon>Thiotrichales</taxon>
        <taxon>Thiotrichaceae</taxon>
        <taxon>Thiothrix</taxon>
    </lineage>
</organism>
<dbReference type="InterPro" id="IPR016032">
    <property type="entry name" value="Sig_transdc_resp-reg_C-effctor"/>
</dbReference>
<name>A0A1Y1QVT3_9GAMM</name>
<dbReference type="InterPro" id="IPR051677">
    <property type="entry name" value="AfsR-DnrI-RedD_regulator"/>
</dbReference>
<dbReference type="SMART" id="SM01043">
    <property type="entry name" value="BTAD"/>
    <property type="match status" value="1"/>
</dbReference>
<dbReference type="InterPro" id="IPR036388">
    <property type="entry name" value="WH-like_DNA-bd_sf"/>
</dbReference>
<dbReference type="Pfam" id="PF03704">
    <property type="entry name" value="BTAD"/>
    <property type="match status" value="1"/>
</dbReference>
<dbReference type="SUPFAM" id="SSF48452">
    <property type="entry name" value="TPR-like"/>
    <property type="match status" value="1"/>
</dbReference>
<feature type="domain" description="Bacterial transcriptional activator" evidence="2">
    <location>
        <begin position="230"/>
        <end position="375"/>
    </location>
</feature>
<dbReference type="Proteomes" id="UP000192491">
    <property type="component" value="Unassembled WGS sequence"/>
</dbReference>
<sequence length="379" mass="44020">MLNEIPNSALMEHAVELCEGYLKNLLDLQQVRQRWQRAQSQGSDLRIQLEKIRHVLQKVAQQASNNARNHQDNVGQVRYWNTMGGLIDEVLRLSRQQTMLPHLPEAGASPTPPPPSESVHEPDTQLPLQLNAHLFGKFNASLNGREMRRWPGGKGLKLFKYLLLHRHIPIPKERLMETFWPDTDTQAARNNLNVALYHLRQDFSRYHKSFTFVHYREGCYLLNQELDIWVDIEVFDHHLRTAQQHAARYEIAQAISAYHRAEAIYQGDCLQEDQHEEWAAHISQAYRLKYLGIVAYLGMHTLEAGDYQECTALWQKAVALDSCNEQAHQHIIQCYLKMGQRQMALRQYQLCAEALQRELGLEPSAETQQCLERIYQVAQ</sequence>
<dbReference type="PANTHER" id="PTHR35807">
    <property type="entry name" value="TRANSCRIPTIONAL REGULATOR REDD-RELATED"/>
    <property type="match status" value="1"/>
</dbReference>
<gene>
    <name evidence="3" type="ORF">BWK73_08070</name>
</gene>
<feature type="region of interest" description="Disordered" evidence="1">
    <location>
        <begin position="102"/>
        <end position="122"/>
    </location>
</feature>
<evidence type="ECO:0000313" key="3">
    <source>
        <dbReference type="EMBL" id="OQX15032.1"/>
    </source>
</evidence>
<comment type="caution">
    <text evidence="3">The sequence shown here is derived from an EMBL/GenBank/DDBJ whole genome shotgun (WGS) entry which is preliminary data.</text>
</comment>
<dbReference type="AlphaFoldDB" id="A0A1Y1QVT3"/>
<reference evidence="3 4" key="1">
    <citation type="submission" date="2017-01" db="EMBL/GenBank/DDBJ databases">
        <title>Novel large sulfur bacteria in the metagenomes of groundwater-fed chemosynthetic microbial mats in the Lake Huron basin.</title>
        <authorList>
            <person name="Sharrar A.M."/>
            <person name="Flood B.E."/>
            <person name="Bailey J.V."/>
            <person name="Jones D.S."/>
            <person name="Biddanda B."/>
            <person name="Ruberg S.A."/>
            <person name="Marcus D.N."/>
            <person name="Dick G.J."/>
        </authorList>
    </citation>
    <scope>NUCLEOTIDE SEQUENCE [LARGE SCALE GENOMIC DNA]</scope>
    <source>
        <strain evidence="3">A8</strain>
    </source>
</reference>
<protein>
    <recommendedName>
        <fullName evidence="2">Bacterial transcriptional activator domain-containing protein</fullName>
    </recommendedName>
</protein>
<dbReference type="GO" id="GO:0006355">
    <property type="term" value="P:regulation of DNA-templated transcription"/>
    <property type="evidence" value="ECO:0007669"/>
    <property type="project" value="InterPro"/>
</dbReference>
<dbReference type="SUPFAM" id="SSF46894">
    <property type="entry name" value="C-terminal effector domain of the bipartite response regulators"/>
    <property type="match status" value="1"/>
</dbReference>
<dbReference type="PANTHER" id="PTHR35807:SF2">
    <property type="entry name" value="TRANSCRIPTIONAL ACTIVATOR DOMAIN"/>
    <property type="match status" value="1"/>
</dbReference>
<dbReference type="EMBL" id="MTEJ01000020">
    <property type="protein sequence ID" value="OQX15032.1"/>
    <property type="molecule type" value="Genomic_DNA"/>
</dbReference>
<evidence type="ECO:0000256" key="1">
    <source>
        <dbReference type="SAM" id="MobiDB-lite"/>
    </source>
</evidence>
<dbReference type="Gene3D" id="1.10.10.10">
    <property type="entry name" value="Winged helix-like DNA-binding domain superfamily/Winged helix DNA-binding domain"/>
    <property type="match status" value="1"/>
</dbReference>
<dbReference type="InterPro" id="IPR011990">
    <property type="entry name" value="TPR-like_helical_dom_sf"/>
</dbReference>
<proteinExistence type="predicted"/>
<dbReference type="Gene3D" id="1.25.40.10">
    <property type="entry name" value="Tetratricopeptide repeat domain"/>
    <property type="match status" value="1"/>
</dbReference>
<dbReference type="GO" id="GO:0003677">
    <property type="term" value="F:DNA binding"/>
    <property type="evidence" value="ECO:0007669"/>
    <property type="project" value="InterPro"/>
</dbReference>
<dbReference type="InterPro" id="IPR005158">
    <property type="entry name" value="BTAD"/>
</dbReference>
<accession>A0A1Y1QVT3</accession>
<evidence type="ECO:0000259" key="2">
    <source>
        <dbReference type="SMART" id="SM01043"/>
    </source>
</evidence>
<evidence type="ECO:0000313" key="4">
    <source>
        <dbReference type="Proteomes" id="UP000192491"/>
    </source>
</evidence>